<dbReference type="Proteomes" id="UP001162992">
    <property type="component" value="Chromosome 21"/>
</dbReference>
<evidence type="ECO:0000313" key="2">
    <source>
        <dbReference type="Proteomes" id="UP001162992"/>
    </source>
</evidence>
<sequence>MSLSAYNNRGSQWAFERPDMEHRGDEINAEMLEYDRFLRWQIMLGCEQAKQIELKLKGASSVYLEQAECDTIQGVSSGLIDDAAAVVSTFSTVLSFLSSCPSMVSTFAAGPTAWEQTHPADVIFQDTNLKEIGYAGGEQIFCPRRQDSGTPPVSPRVPSTSDLCSYAQLCPCSRVSLTPSPPLETDPKLFQGILSTPPLIATSSSMEPEPLKDRAECPEFESRGVSSHRQRISKRRKFLRTWVARHPVNITERGTEALPADGYSWRKYGQKEIQNSSHPRSYYRCTYQKELGCLATKHLQRSDADPSVLCVKYYGDHTCHMVRQIHQAHSWSPPYVARSRPQKPIIQTCATTSSSKMIDPADTIRLGPYAASPLSESLTVPYTRGSQLFNYPCKNASSIMSPTSVMTPKSETDPISMRGCHPVNPLFLDETDQSRPTETSDYDVAALMMNLLAGSDGCQTQMGWNSHLGQESSVNTPAEYSACYQTQRSLEKELPASQITSFFTETDSYIQHTSQAYTGWS</sequence>
<dbReference type="EMBL" id="CM055112">
    <property type="protein sequence ID" value="KAJ7518368.1"/>
    <property type="molecule type" value="Genomic_DNA"/>
</dbReference>
<accession>A0ACC2ALC1</accession>
<keyword evidence="2" id="KW-1185">Reference proteome</keyword>
<proteinExistence type="predicted"/>
<comment type="caution">
    <text evidence="1">The sequence shown here is derived from an EMBL/GenBank/DDBJ whole genome shotgun (WGS) entry which is preliminary data.</text>
</comment>
<reference evidence="2" key="1">
    <citation type="journal article" date="2024" name="Proc. Natl. Acad. Sci. U.S.A.">
        <title>Extraordinary preservation of gene collinearity over three hundred million years revealed in homosporous lycophytes.</title>
        <authorList>
            <person name="Li C."/>
            <person name="Wickell D."/>
            <person name="Kuo L.Y."/>
            <person name="Chen X."/>
            <person name="Nie B."/>
            <person name="Liao X."/>
            <person name="Peng D."/>
            <person name="Ji J."/>
            <person name="Jenkins J."/>
            <person name="Williams M."/>
            <person name="Shu S."/>
            <person name="Plott C."/>
            <person name="Barry K."/>
            <person name="Rajasekar S."/>
            <person name="Grimwood J."/>
            <person name="Han X."/>
            <person name="Sun S."/>
            <person name="Hou Z."/>
            <person name="He W."/>
            <person name="Dai G."/>
            <person name="Sun C."/>
            <person name="Schmutz J."/>
            <person name="Leebens-Mack J.H."/>
            <person name="Li F.W."/>
            <person name="Wang L."/>
        </authorList>
    </citation>
    <scope>NUCLEOTIDE SEQUENCE [LARGE SCALE GENOMIC DNA]</scope>
    <source>
        <strain evidence="2">cv. PW_Plant_1</strain>
    </source>
</reference>
<evidence type="ECO:0000313" key="1">
    <source>
        <dbReference type="EMBL" id="KAJ7518368.1"/>
    </source>
</evidence>
<gene>
    <name evidence="1" type="ORF">O6H91_21G065800</name>
</gene>
<organism evidence="1 2">
    <name type="scientific">Diphasiastrum complanatum</name>
    <name type="common">Issler's clubmoss</name>
    <name type="synonym">Lycopodium complanatum</name>
    <dbReference type="NCBI Taxonomy" id="34168"/>
    <lineage>
        <taxon>Eukaryota</taxon>
        <taxon>Viridiplantae</taxon>
        <taxon>Streptophyta</taxon>
        <taxon>Embryophyta</taxon>
        <taxon>Tracheophyta</taxon>
        <taxon>Lycopodiopsida</taxon>
        <taxon>Lycopodiales</taxon>
        <taxon>Lycopodiaceae</taxon>
        <taxon>Lycopodioideae</taxon>
        <taxon>Diphasiastrum</taxon>
    </lineage>
</organism>
<protein>
    <submittedName>
        <fullName evidence="1">Uncharacterized protein</fullName>
    </submittedName>
</protein>
<name>A0ACC2ALC1_DIPCM</name>